<keyword evidence="3" id="KW-0812">Transmembrane</keyword>
<dbReference type="PANTHER" id="PTHR22916">
    <property type="entry name" value="GLYCOSYLTRANSFERASE"/>
    <property type="match status" value="1"/>
</dbReference>
<dbReference type="AlphaFoldDB" id="A0A4Q7P035"/>
<dbReference type="Gene3D" id="3.90.550.10">
    <property type="entry name" value="Spore Coat Polysaccharide Biosynthesis Protein SpsA, Chain A"/>
    <property type="match status" value="1"/>
</dbReference>
<comment type="caution">
    <text evidence="5">The sequence shown here is derived from an EMBL/GenBank/DDBJ whole genome shotgun (WGS) entry which is preliminary data.</text>
</comment>
<feature type="domain" description="Glycosyltransferase 2-like" evidence="4">
    <location>
        <begin position="16"/>
        <end position="144"/>
    </location>
</feature>
<dbReference type="SUPFAM" id="SSF53448">
    <property type="entry name" value="Nucleotide-diphospho-sugar transferases"/>
    <property type="match status" value="1"/>
</dbReference>
<evidence type="ECO:0000256" key="1">
    <source>
        <dbReference type="ARBA" id="ARBA00022676"/>
    </source>
</evidence>
<feature type="transmembrane region" description="Helical" evidence="3">
    <location>
        <begin position="324"/>
        <end position="341"/>
    </location>
</feature>
<keyword evidence="2 5" id="KW-0808">Transferase</keyword>
<evidence type="ECO:0000256" key="3">
    <source>
        <dbReference type="SAM" id="Phobius"/>
    </source>
</evidence>
<dbReference type="EMBL" id="SGXF01000008">
    <property type="protein sequence ID" value="RZS92680.1"/>
    <property type="molecule type" value="Genomic_DNA"/>
</dbReference>
<keyword evidence="6" id="KW-1185">Reference proteome</keyword>
<dbReference type="CDD" id="cd00761">
    <property type="entry name" value="Glyco_tranf_GTA_type"/>
    <property type="match status" value="1"/>
</dbReference>
<dbReference type="InterPro" id="IPR029044">
    <property type="entry name" value="Nucleotide-diphossugar_trans"/>
</dbReference>
<dbReference type="PANTHER" id="PTHR22916:SF51">
    <property type="entry name" value="GLYCOSYLTRANSFERASE EPSH-RELATED"/>
    <property type="match status" value="1"/>
</dbReference>
<evidence type="ECO:0000259" key="4">
    <source>
        <dbReference type="Pfam" id="PF00535"/>
    </source>
</evidence>
<reference evidence="5 6" key="1">
    <citation type="submission" date="2019-02" db="EMBL/GenBank/DDBJ databases">
        <title>Genomic Encyclopedia of Type Strains, Phase IV (KMG-IV): sequencing the most valuable type-strain genomes for metagenomic binning, comparative biology and taxonomic classification.</title>
        <authorList>
            <person name="Goeker M."/>
        </authorList>
    </citation>
    <scope>NUCLEOTIDE SEQUENCE [LARGE SCALE GENOMIC DNA]</scope>
    <source>
        <strain evidence="5 6">DSM 29486</strain>
    </source>
</reference>
<protein>
    <submittedName>
        <fullName evidence="5">Glycosyltransferase EpsJ</fullName>
    </submittedName>
</protein>
<accession>A0A4Q7P035</accession>
<dbReference type="InterPro" id="IPR001173">
    <property type="entry name" value="Glyco_trans_2-like"/>
</dbReference>
<keyword evidence="1" id="KW-0328">Glycosyltransferase</keyword>
<gene>
    <name evidence="5" type="ORF">EV209_2975</name>
</gene>
<dbReference type="Proteomes" id="UP000292927">
    <property type="component" value="Unassembled WGS sequence"/>
</dbReference>
<proteinExistence type="predicted"/>
<dbReference type="GO" id="GO:0016757">
    <property type="term" value="F:glycosyltransferase activity"/>
    <property type="evidence" value="ECO:0007669"/>
    <property type="project" value="UniProtKB-KW"/>
</dbReference>
<keyword evidence="3" id="KW-0472">Membrane</keyword>
<evidence type="ECO:0000256" key="2">
    <source>
        <dbReference type="ARBA" id="ARBA00022679"/>
    </source>
</evidence>
<name>A0A4Q7P035_9FIRM</name>
<dbReference type="Pfam" id="PF00535">
    <property type="entry name" value="Glycos_transf_2"/>
    <property type="match status" value="1"/>
</dbReference>
<evidence type="ECO:0000313" key="6">
    <source>
        <dbReference type="Proteomes" id="UP000292927"/>
    </source>
</evidence>
<dbReference type="OrthoDB" id="3189257at2"/>
<keyword evidence="3" id="KW-1133">Transmembrane helix</keyword>
<dbReference type="RefSeq" id="WP_130436209.1">
    <property type="nucleotide sequence ID" value="NZ_SGXF01000008.1"/>
</dbReference>
<sequence length="351" mass="40937">MKEVFEAHQLDKPKVSVIIPIYSVAAGDLTRCLESLFRQNYLPVEVICVFDGGSEGYLPVIEKFKSQGMDIISVEQRHKGVSAARNHGILKANGKWLLFVDADDWVKNELISELVAGALQTRAEIVMADYIRALKKKEICHYYKDSDELIEVKNNFLFLADILKPQTGAGFVWGKLIEKDFLINNNIFFDEQLEAAEDAEFMLRAAFCADKILYIAKGLYYYCYNQNSAVRKFKKDYMKRYMESLEKMKNFIFSNRQIAGLREDYYNCVLYHLLLGIVNYWFHPENPGNYRSKREDLKKVLERGEIKESLSHIIYKNFTLSRKVTLFFLRLHMFAVVYLIASVRHTQFKIN</sequence>
<evidence type="ECO:0000313" key="5">
    <source>
        <dbReference type="EMBL" id="RZS92680.1"/>
    </source>
</evidence>
<organism evidence="5 6">
    <name type="scientific">Cuneatibacter caecimuris</name>
    <dbReference type="NCBI Taxonomy" id="1796618"/>
    <lineage>
        <taxon>Bacteria</taxon>
        <taxon>Bacillati</taxon>
        <taxon>Bacillota</taxon>
        <taxon>Clostridia</taxon>
        <taxon>Lachnospirales</taxon>
        <taxon>Lachnospiraceae</taxon>
        <taxon>Cuneatibacter</taxon>
    </lineage>
</organism>